<accession>A0A5P1EE03</accession>
<name>A0A5P1EE03_ASPOF</name>
<gene>
    <name evidence="1" type="ORF">A4U43_C07F21720</name>
</gene>
<dbReference type="Gene3D" id="2.130.10.10">
    <property type="entry name" value="YVTN repeat-like/Quinoprotein amine dehydrogenase"/>
    <property type="match status" value="1"/>
</dbReference>
<evidence type="ECO:0000313" key="2">
    <source>
        <dbReference type="Proteomes" id="UP000243459"/>
    </source>
</evidence>
<evidence type="ECO:0008006" key="3">
    <source>
        <dbReference type="Google" id="ProtNLM"/>
    </source>
</evidence>
<dbReference type="EMBL" id="CM007387">
    <property type="protein sequence ID" value="ONK64064.1"/>
    <property type="molecule type" value="Genomic_DNA"/>
</dbReference>
<dbReference type="PANTHER" id="PTHR45389">
    <property type="entry name" value="WD REPEAT-CONTAINING PROTEIN RUP1"/>
    <property type="match status" value="1"/>
</dbReference>
<sequence>MSTAMWDVSNGEEVRAYRGHRNARSFVGMDVCNGGGLIGSGSESNEVFVYDLRWGDPIWVQDFGEEDEGEFVSAVCWREIGENECALVAGGREISKTVDRVNARGKHKGQE</sequence>
<proteinExistence type="predicted"/>
<evidence type="ECO:0000313" key="1">
    <source>
        <dbReference type="EMBL" id="ONK64064.1"/>
    </source>
</evidence>
<organism evidence="1 2">
    <name type="scientific">Asparagus officinalis</name>
    <name type="common">Garden asparagus</name>
    <dbReference type="NCBI Taxonomy" id="4686"/>
    <lineage>
        <taxon>Eukaryota</taxon>
        <taxon>Viridiplantae</taxon>
        <taxon>Streptophyta</taxon>
        <taxon>Embryophyta</taxon>
        <taxon>Tracheophyta</taxon>
        <taxon>Spermatophyta</taxon>
        <taxon>Magnoliopsida</taxon>
        <taxon>Liliopsida</taxon>
        <taxon>Asparagales</taxon>
        <taxon>Asparagaceae</taxon>
        <taxon>Asparagoideae</taxon>
        <taxon>Asparagus</taxon>
    </lineage>
</organism>
<keyword evidence="2" id="KW-1185">Reference proteome</keyword>
<dbReference type="Proteomes" id="UP000243459">
    <property type="component" value="Chromosome 7"/>
</dbReference>
<protein>
    <recommendedName>
        <fullName evidence="3">Anaphase-promoting complex subunit 4 WD40 domain-containing protein</fullName>
    </recommendedName>
</protein>
<dbReference type="InterPro" id="IPR011047">
    <property type="entry name" value="Quinoprotein_ADH-like_sf"/>
</dbReference>
<reference evidence="2" key="1">
    <citation type="journal article" date="2017" name="Nat. Commun.">
        <title>The asparagus genome sheds light on the origin and evolution of a young Y chromosome.</title>
        <authorList>
            <person name="Harkess A."/>
            <person name="Zhou J."/>
            <person name="Xu C."/>
            <person name="Bowers J.E."/>
            <person name="Van der Hulst R."/>
            <person name="Ayyampalayam S."/>
            <person name="Mercati F."/>
            <person name="Riccardi P."/>
            <person name="McKain M.R."/>
            <person name="Kakrana A."/>
            <person name="Tang H."/>
            <person name="Ray J."/>
            <person name="Groenendijk J."/>
            <person name="Arikit S."/>
            <person name="Mathioni S.M."/>
            <person name="Nakano M."/>
            <person name="Shan H."/>
            <person name="Telgmann-Rauber A."/>
            <person name="Kanno A."/>
            <person name="Yue Z."/>
            <person name="Chen H."/>
            <person name="Li W."/>
            <person name="Chen Y."/>
            <person name="Xu X."/>
            <person name="Zhang Y."/>
            <person name="Luo S."/>
            <person name="Chen H."/>
            <person name="Gao J."/>
            <person name="Mao Z."/>
            <person name="Pires J.C."/>
            <person name="Luo M."/>
            <person name="Kudrna D."/>
            <person name="Wing R.A."/>
            <person name="Meyers B.C."/>
            <person name="Yi K."/>
            <person name="Kong H."/>
            <person name="Lavrijsen P."/>
            <person name="Sunseri F."/>
            <person name="Falavigna A."/>
            <person name="Ye Y."/>
            <person name="Leebens-Mack J.H."/>
            <person name="Chen G."/>
        </authorList>
    </citation>
    <scope>NUCLEOTIDE SEQUENCE [LARGE SCALE GENOMIC DNA]</scope>
    <source>
        <strain evidence="2">cv. DH0086</strain>
    </source>
</reference>
<dbReference type="InterPro" id="IPR015943">
    <property type="entry name" value="WD40/YVTN_repeat-like_dom_sf"/>
</dbReference>
<dbReference type="PANTHER" id="PTHR45389:SF1">
    <property type="entry name" value="WD REPEAT-CONTAINING PROTEIN RUP1"/>
    <property type="match status" value="1"/>
</dbReference>
<dbReference type="Gramene" id="ONK64064">
    <property type="protein sequence ID" value="ONK64064"/>
    <property type="gene ID" value="A4U43_C07F21720"/>
</dbReference>
<dbReference type="AlphaFoldDB" id="A0A5P1EE03"/>
<dbReference type="GO" id="GO:0010224">
    <property type="term" value="P:response to UV-B"/>
    <property type="evidence" value="ECO:0007669"/>
    <property type="project" value="TreeGrafter"/>
</dbReference>
<dbReference type="SUPFAM" id="SSF50998">
    <property type="entry name" value="Quinoprotein alcohol dehydrogenase-like"/>
    <property type="match status" value="1"/>
</dbReference>
<dbReference type="InterPro" id="IPR044616">
    <property type="entry name" value="RUP1/2"/>
</dbReference>